<dbReference type="OrthoDB" id="440755at2759"/>
<dbReference type="Proteomes" id="UP000186698">
    <property type="component" value="Chromosome 4L"/>
</dbReference>
<protein>
    <submittedName>
        <fullName evidence="10">Protein FAM3D isoform X1</fullName>
    </submittedName>
</protein>
<dbReference type="InterPro" id="IPR039477">
    <property type="entry name" value="ILEI/PANDER_dom"/>
</dbReference>
<comment type="subcellular location">
    <subcellularLocation>
        <location evidence="1">Secreted</location>
    </subcellularLocation>
</comment>
<reference evidence="10" key="1">
    <citation type="submission" date="2025-08" db="UniProtKB">
        <authorList>
            <consortium name="RefSeq"/>
        </authorList>
    </citation>
    <scope>IDENTIFICATION</scope>
    <source>
        <strain evidence="10">J_2021</strain>
        <tissue evidence="10">Erythrocytes</tissue>
    </source>
</reference>
<evidence type="ECO:0000256" key="5">
    <source>
        <dbReference type="ARBA" id="ARBA00022734"/>
    </source>
</evidence>
<dbReference type="GeneID" id="108705096"/>
<dbReference type="GO" id="GO:0005615">
    <property type="term" value="C:extracellular space"/>
    <property type="evidence" value="ECO:0000318"/>
    <property type="project" value="GO_Central"/>
</dbReference>
<sequence>MRCTVTVRVALVLLTLFTTWYFAGELYPNKVDMKSLRRIFDNKEEEAPTEEKVKFSCGNDKPCPDGYFAFRIISGAANVVGPSFCFDNIIIMSSVRNNIGRGLNIALINASNGTLIKTGSFDMYFTDVKLLLEFLKPVQDGTLVLVASYDDPGTNLNEEARALFTSFGSSYAKKVHFRDAWIFVGGKGINTESPFEQYLQNNKETNKYDGWPEVLEMEGCIPRKTK</sequence>
<feature type="domain" description="ILEI/PANDER" evidence="8">
    <location>
        <begin position="101"/>
        <end position="188"/>
    </location>
</feature>
<evidence type="ECO:0000256" key="3">
    <source>
        <dbReference type="ARBA" id="ARBA00022525"/>
    </source>
</evidence>
<evidence type="ECO:0000256" key="2">
    <source>
        <dbReference type="ARBA" id="ARBA00010905"/>
    </source>
</evidence>
<dbReference type="PANTHER" id="PTHR14592">
    <property type="entry name" value="UNCHARACTERIZED FAM3"/>
    <property type="match status" value="1"/>
</dbReference>
<dbReference type="KEGG" id="xla:108705096"/>
<keyword evidence="5 7" id="KW-0430">Lectin</keyword>
<keyword evidence="4" id="KW-0732">Signal</keyword>
<evidence type="ECO:0000313" key="9">
    <source>
        <dbReference type="Proteomes" id="UP000186698"/>
    </source>
</evidence>
<keyword evidence="3" id="KW-0964">Secreted</keyword>
<accession>A0A8J1MZG5</accession>
<evidence type="ECO:0000256" key="7">
    <source>
        <dbReference type="PROSITE-ProRule" id="PRU01375"/>
    </source>
</evidence>
<proteinExistence type="inferred from homology"/>
<dbReference type="CDD" id="cd13940">
    <property type="entry name" value="ILEI_FAM3C"/>
    <property type="match status" value="1"/>
</dbReference>
<keyword evidence="6" id="KW-1015">Disulfide bond</keyword>
<dbReference type="RefSeq" id="XP_041446871.1">
    <property type="nucleotide sequence ID" value="XM_041590937.1"/>
</dbReference>
<comment type="similarity">
    <text evidence="2">Belongs to the FAM3 family.</text>
</comment>
<dbReference type="Pfam" id="PF15711">
    <property type="entry name" value="ILEI"/>
    <property type="match status" value="1"/>
</dbReference>
<keyword evidence="9" id="KW-1185">Reference proteome</keyword>
<evidence type="ECO:0000256" key="1">
    <source>
        <dbReference type="ARBA" id="ARBA00004613"/>
    </source>
</evidence>
<dbReference type="GO" id="GO:0030246">
    <property type="term" value="F:carbohydrate binding"/>
    <property type="evidence" value="ECO:0007669"/>
    <property type="project" value="UniProtKB-UniRule"/>
</dbReference>
<evidence type="ECO:0000313" key="10">
    <source>
        <dbReference type="RefSeq" id="XP_041446871.1"/>
    </source>
</evidence>
<evidence type="ECO:0000256" key="4">
    <source>
        <dbReference type="ARBA" id="ARBA00022729"/>
    </source>
</evidence>
<evidence type="ECO:0000259" key="8">
    <source>
        <dbReference type="Pfam" id="PF15711"/>
    </source>
</evidence>
<organism evidence="9 10">
    <name type="scientific">Xenopus laevis</name>
    <name type="common">African clawed frog</name>
    <dbReference type="NCBI Taxonomy" id="8355"/>
    <lineage>
        <taxon>Eukaryota</taxon>
        <taxon>Metazoa</taxon>
        <taxon>Chordata</taxon>
        <taxon>Craniata</taxon>
        <taxon>Vertebrata</taxon>
        <taxon>Euteleostomi</taxon>
        <taxon>Amphibia</taxon>
        <taxon>Batrachia</taxon>
        <taxon>Anura</taxon>
        <taxon>Pipoidea</taxon>
        <taxon>Pipidae</taxon>
        <taxon>Xenopodinae</taxon>
        <taxon>Xenopus</taxon>
        <taxon>Xenopus</taxon>
    </lineage>
</organism>
<dbReference type="InterPro" id="IPR039475">
    <property type="entry name" value="ILEI_FAM3C"/>
</dbReference>
<gene>
    <name evidence="10" type="primary">LOC108705096</name>
</gene>
<dbReference type="AlphaFoldDB" id="A0A8J1MZG5"/>
<dbReference type="InterPro" id="IPR039220">
    <property type="entry name" value="FAM3"/>
</dbReference>
<evidence type="ECO:0000256" key="6">
    <source>
        <dbReference type="ARBA" id="ARBA00023157"/>
    </source>
</evidence>
<name>A0A8J1MZG5_XENLA</name>
<dbReference type="PROSITE" id="PS52031">
    <property type="entry name" value="GG_LECTIN"/>
    <property type="match status" value="1"/>
</dbReference>